<dbReference type="InterPro" id="IPR040351">
    <property type="entry name" value="RAB3IL/RAB3IP/Sec2"/>
</dbReference>
<dbReference type="GO" id="GO:0006887">
    <property type="term" value="P:exocytosis"/>
    <property type="evidence" value="ECO:0007669"/>
    <property type="project" value="TreeGrafter"/>
</dbReference>
<feature type="domain" description="GDP/GTP exchange factor Sec2 N-terminal" evidence="5">
    <location>
        <begin position="44"/>
        <end position="127"/>
    </location>
</feature>
<evidence type="ECO:0000256" key="1">
    <source>
        <dbReference type="ARBA" id="ARBA00023054"/>
    </source>
</evidence>
<feature type="region of interest" description="Disordered" evidence="4">
    <location>
        <begin position="146"/>
        <end position="192"/>
    </location>
</feature>
<feature type="compositionally biased region" description="Basic residues" evidence="4">
    <location>
        <begin position="165"/>
        <end position="175"/>
    </location>
</feature>
<dbReference type="PANTHER" id="PTHR14430:SF5">
    <property type="entry name" value="GUANINE NUCLEOTIDE EXCHANGE FACTOR FOR RAB-3A"/>
    <property type="match status" value="1"/>
</dbReference>
<dbReference type="Gene3D" id="1.20.5.4880">
    <property type="match status" value="1"/>
</dbReference>
<feature type="region of interest" description="Disordered" evidence="4">
    <location>
        <begin position="1"/>
        <end position="22"/>
    </location>
</feature>
<protein>
    <submittedName>
        <fullName evidence="6">Guanine nucleotide exchange factor for Rab-3A-like protein</fullName>
    </submittedName>
</protein>
<proteinExistence type="evidence at transcript level"/>
<reference evidence="6" key="1">
    <citation type="journal article" date="2014" name="Nature">
        <title>Elephant shark genome provides unique insights into gnathostome evolution.</title>
        <authorList>
            <consortium name="International Elephant Shark Genome Sequencing Consortium"/>
            <person name="Venkatesh B."/>
            <person name="Lee A.P."/>
            <person name="Ravi V."/>
            <person name="Maurya A.K."/>
            <person name="Lian M.M."/>
            <person name="Swann J.B."/>
            <person name="Ohta Y."/>
            <person name="Flajnik M.F."/>
            <person name="Sutoh Y."/>
            <person name="Kasahara M."/>
            <person name="Hoon S."/>
            <person name="Gangu V."/>
            <person name="Roy S.W."/>
            <person name="Irimia M."/>
            <person name="Korzh V."/>
            <person name="Kondrychyn I."/>
            <person name="Lim Z.W."/>
            <person name="Tay B.H."/>
            <person name="Tohari S."/>
            <person name="Kong K.W."/>
            <person name="Ho S."/>
            <person name="Lorente-Galdos B."/>
            <person name="Quilez J."/>
            <person name="Marques-Bonet T."/>
            <person name="Raney B.J."/>
            <person name="Ingham P.W."/>
            <person name="Tay A."/>
            <person name="Hillier L.W."/>
            <person name="Minx P."/>
            <person name="Boehm T."/>
            <person name="Wilson R.K."/>
            <person name="Brenner S."/>
            <person name="Warren W.C."/>
        </authorList>
    </citation>
    <scope>NUCLEOTIDE SEQUENCE</scope>
    <source>
        <tissue evidence="6">Spleen</tissue>
    </source>
</reference>
<accession>V9KYC2</accession>
<evidence type="ECO:0000313" key="6">
    <source>
        <dbReference type="EMBL" id="AFP03412.1"/>
    </source>
</evidence>
<sequence>MGSQCEGKVPLDVWPLPGSGPGSELEAAGAMSQEMLRNAYHLSRLRSSSLEIREKGSERLREELAKAQSELKLKDEECEKLSKVREQLEQELEELTASLFEEAHKMVREANTKQVVAEKQLREAQGKIDVLLAEVNALKTLVLTSTPSSPNRELHPQLQPVGRPVFRKGHGRHRSTSSALPPGPPTPLQPVSKESREMDAVLLEEFQSWREAPSLARGCPFLERIYREDITPCLSFSNPQLTEAVQAAVEMNTLSIEPLVSPSLQAATDLRQCALSGRSRACKHRLTLGDAENYLYVSPSCRSRITAVCNFFTYIRYIQQGLVRQEVEQMFWEVMKLRKEMAVAKLGHFTEEV</sequence>
<evidence type="ECO:0000259" key="5">
    <source>
        <dbReference type="Pfam" id="PF06428"/>
    </source>
</evidence>
<dbReference type="GO" id="GO:0070319">
    <property type="term" value="C:Golgi to plasma membrane transport vesicle"/>
    <property type="evidence" value="ECO:0007669"/>
    <property type="project" value="TreeGrafter"/>
</dbReference>
<organism evidence="6">
    <name type="scientific">Callorhinchus milii</name>
    <name type="common">Ghost shark</name>
    <dbReference type="NCBI Taxonomy" id="7868"/>
    <lineage>
        <taxon>Eukaryota</taxon>
        <taxon>Metazoa</taxon>
        <taxon>Chordata</taxon>
        <taxon>Craniata</taxon>
        <taxon>Vertebrata</taxon>
        <taxon>Chondrichthyes</taxon>
        <taxon>Holocephali</taxon>
        <taxon>Chimaeriformes</taxon>
        <taxon>Callorhinchidae</taxon>
        <taxon>Callorhinchus</taxon>
    </lineage>
</organism>
<evidence type="ECO:0000256" key="3">
    <source>
        <dbReference type="SAM" id="Coils"/>
    </source>
</evidence>
<dbReference type="InterPro" id="IPR009449">
    <property type="entry name" value="Sec2_N"/>
</dbReference>
<keyword evidence="1 3" id="KW-0175">Coiled coil</keyword>
<evidence type="ECO:0000256" key="2">
    <source>
        <dbReference type="ARBA" id="ARBA00025794"/>
    </source>
</evidence>
<dbReference type="Pfam" id="PF06428">
    <property type="entry name" value="Sec2p"/>
    <property type="match status" value="1"/>
</dbReference>
<dbReference type="AlphaFoldDB" id="V9KYC2"/>
<feature type="coiled-coil region" evidence="3">
    <location>
        <begin position="50"/>
        <end position="141"/>
    </location>
</feature>
<name>V9KYC2_CALMI</name>
<comment type="similarity">
    <text evidence="2">Belongs to the SEC2 family.</text>
</comment>
<dbReference type="Pfam" id="PF25555">
    <property type="entry name" value="RAB3A-like_C"/>
    <property type="match status" value="1"/>
</dbReference>
<dbReference type="EMBL" id="JW870894">
    <property type="protein sequence ID" value="AFP03412.1"/>
    <property type="molecule type" value="mRNA"/>
</dbReference>
<evidence type="ECO:0000256" key="4">
    <source>
        <dbReference type="SAM" id="MobiDB-lite"/>
    </source>
</evidence>
<dbReference type="SUPFAM" id="SSF144284">
    <property type="entry name" value="Sec2 N-terminal region"/>
    <property type="match status" value="1"/>
</dbReference>
<dbReference type="GO" id="GO:0005085">
    <property type="term" value="F:guanyl-nucleotide exchange factor activity"/>
    <property type="evidence" value="ECO:0007669"/>
    <property type="project" value="InterPro"/>
</dbReference>
<dbReference type="PANTHER" id="PTHR14430">
    <property type="entry name" value="RABIN3-RELATED"/>
    <property type="match status" value="1"/>
</dbReference>